<organism evidence="2 3">
    <name type="scientific">Cyclobacterium xiamenense</name>
    <dbReference type="NCBI Taxonomy" id="1297121"/>
    <lineage>
        <taxon>Bacteria</taxon>
        <taxon>Pseudomonadati</taxon>
        <taxon>Bacteroidota</taxon>
        <taxon>Cytophagia</taxon>
        <taxon>Cytophagales</taxon>
        <taxon>Cyclobacteriaceae</taxon>
        <taxon>Cyclobacterium</taxon>
    </lineage>
</organism>
<dbReference type="EMBL" id="FNZH01000001">
    <property type="protein sequence ID" value="SEI77444.1"/>
    <property type="molecule type" value="Genomic_DNA"/>
</dbReference>
<accession>A0A1H6TGZ7</accession>
<evidence type="ECO:0000313" key="2">
    <source>
        <dbReference type="EMBL" id="SEI77444.1"/>
    </source>
</evidence>
<dbReference type="Proteomes" id="UP000199403">
    <property type="component" value="Unassembled WGS sequence"/>
</dbReference>
<evidence type="ECO:0000313" key="3">
    <source>
        <dbReference type="Proteomes" id="UP000199403"/>
    </source>
</evidence>
<dbReference type="STRING" id="1416801.SAMN05192553_101227"/>
<gene>
    <name evidence="2" type="ORF">SAMN05192553_101227</name>
</gene>
<dbReference type="AlphaFoldDB" id="A0A1H6TGZ7"/>
<evidence type="ECO:0000256" key="1">
    <source>
        <dbReference type="SAM" id="MobiDB-lite"/>
    </source>
</evidence>
<name>A0A1H6TGZ7_9BACT</name>
<proteinExistence type="predicted"/>
<sequence length="142" mass="15434">MLSSFHGKNPISKNVLITQHKVSQIGIPKNTRIGVFFLHFAGFQWAATCPNRPPAYLIRAFGGNHLPCEFMFHAANQGTGSPKPSVDFRGETPTGRGGAKSKKRPSCAEPFLLKFSLCTKFTVQLDAAASATCMQGSLCFEK</sequence>
<reference evidence="3" key="1">
    <citation type="submission" date="2016-10" db="EMBL/GenBank/DDBJ databases">
        <authorList>
            <person name="Varghese N."/>
            <person name="Submissions S."/>
        </authorList>
    </citation>
    <scope>NUCLEOTIDE SEQUENCE [LARGE SCALE GENOMIC DNA]</scope>
    <source>
        <strain evidence="3">IBRC-M 10761</strain>
    </source>
</reference>
<keyword evidence="3" id="KW-1185">Reference proteome</keyword>
<protein>
    <submittedName>
        <fullName evidence="2">Uncharacterized protein</fullName>
    </submittedName>
</protein>
<feature type="region of interest" description="Disordered" evidence="1">
    <location>
        <begin position="78"/>
        <end position="104"/>
    </location>
</feature>